<evidence type="ECO:0000313" key="2">
    <source>
        <dbReference type="EMBL" id="JAH96501.1"/>
    </source>
</evidence>
<name>A0A0E9X216_ANGAN</name>
<keyword evidence="1" id="KW-1133">Transmembrane helix</keyword>
<protein>
    <submittedName>
        <fullName evidence="2">Uncharacterized protein</fullName>
    </submittedName>
</protein>
<reference evidence="2" key="2">
    <citation type="journal article" date="2015" name="Fish Shellfish Immunol.">
        <title>Early steps in the European eel (Anguilla anguilla)-Vibrio vulnificus interaction in the gills: Role of the RtxA13 toxin.</title>
        <authorList>
            <person name="Callol A."/>
            <person name="Pajuelo D."/>
            <person name="Ebbesson L."/>
            <person name="Teles M."/>
            <person name="MacKenzie S."/>
            <person name="Amaro C."/>
        </authorList>
    </citation>
    <scope>NUCLEOTIDE SEQUENCE</scope>
</reference>
<proteinExistence type="predicted"/>
<organism evidence="2">
    <name type="scientific">Anguilla anguilla</name>
    <name type="common">European freshwater eel</name>
    <name type="synonym">Muraena anguilla</name>
    <dbReference type="NCBI Taxonomy" id="7936"/>
    <lineage>
        <taxon>Eukaryota</taxon>
        <taxon>Metazoa</taxon>
        <taxon>Chordata</taxon>
        <taxon>Craniata</taxon>
        <taxon>Vertebrata</taxon>
        <taxon>Euteleostomi</taxon>
        <taxon>Actinopterygii</taxon>
        <taxon>Neopterygii</taxon>
        <taxon>Teleostei</taxon>
        <taxon>Anguilliformes</taxon>
        <taxon>Anguillidae</taxon>
        <taxon>Anguilla</taxon>
    </lineage>
</organism>
<evidence type="ECO:0000256" key="1">
    <source>
        <dbReference type="SAM" id="Phobius"/>
    </source>
</evidence>
<accession>A0A0E9X216</accession>
<feature type="transmembrane region" description="Helical" evidence="1">
    <location>
        <begin position="6"/>
        <end position="33"/>
    </location>
</feature>
<keyword evidence="1" id="KW-0472">Membrane</keyword>
<keyword evidence="1" id="KW-0812">Transmembrane</keyword>
<sequence>MFNHSIFHKLVLIVTFLQGLMTLHSCLQVVLIYKFYRSKQGPSFTFLKVNPRWESRMYKHIQTVFTVYFKIPIFWEKYQYSKTQTFECG</sequence>
<dbReference type="EMBL" id="GBXM01012076">
    <property type="protein sequence ID" value="JAH96501.1"/>
    <property type="molecule type" value="Transcribed_RNA"/>
</dbReference>
<reference evidence="2" key="1">
    <citation type="submission" date="2014-11" db="EMBL/GenBank/DDBJ databases">
        <authorList>
            <person name="Amaro Gonzalez C."/>
        </authorList>
    </citation>
    <scope>NUCLEOTIDE SEQUENCE</scope>
</reference>
<dbReference type="AlphaFoldDB" id="A0A0E9X216"/>